<dbReference type="NCBIfam" id="TIGR02097">
    <property type="entry name" value="yccV"/>
    <property type="match status" value="1"/>
</dbReference>
<evidence type="ECO:0000313" key="3">
    <source>
        <dbReference type="Proteomes" id="UP000184188"/>
    </source>
</evidence>
<dbReference type="VEuPathDB" id="FungiDB:ASPZODRAFT_917591"/>
<dbReference type="EMBL" id="KV878352">
    <property type="protein sequence ID" value="OJJ43329.1"/>
    <property type="molecule type" value="Genomic_DNA"/>
</dbReference>
<dbReference type="SUPFAM" id="SSF81383">
    <property type="entry name" value="F-box domain"/>
    <property type="match status" value="1"/>
</dbReference>
<dbReference type="SUPFAM" id="SSF141255">
    <property type="entry name" value="YccV-like"/>
    <property type="match status" value="1"/>
</dbReference>
<dbReference type="Proteomes" id="UP000184188">
    <property type="component" value="Unassembled WGS sequence"/>
</dbReference>
<dbReference type="PROSITE" id="PS50181">
    <property type="entry name" value="FBOX"/>
    <property type="match status" value="1"/>
</dbReference>
<dbReference type="InterPro" id="IPR001810">
    <property type="entry name" value="F-box_dom"/>
</dbReference>
<keyword evidence="3" id="KW-1185">Reference proteome</keyword>
<dbReference type="GeneID" id="34616893"/>
<dbReference type="InterPro" id="IPR011722">
    <property type="entry name" value="Hemimethylated_DNA-bd_dom"/>
</dbReference>
<dbReference type="STRING" id="1073090.A0A1L9S841"/>
<reference evidence="3" key="1">
    <citation type="journal article" date="2017" name="Genome Biol.">
        <title>Comparative genomics reveals high biological diversity and specific adaptations in the industrially and medically important fungal genus Aspergillus.</title>
        <authorList>
            <person name="de Vries R.P."/>
            <person name="Riley R."/>
            <person name="Wiebenga A."/>
            <person name="Aguilar-Osorio G."/>
            <person name="Amillis S."/>
            <person name="Uchima C.A."/>
            <person name="Anderluh G."/>
            <person name="Asadollahi M."/>
            <person name="Askin M."/>
            <person name="Barry K."/>
            <person name="Battaglia E."/>
            <person name="Bayram O."/>
            <person name="Benocci T."/>
            <person name="Braus-Stromeyer S.A."/>
            <person name="Caldana C."/>
            <person name="Canovas D."/>
            <person name="Cerqueira G.C."/>
            <person name="Chen F."/>
            <person name="Chen W."/>
            <person name="Choi C."/>
            <person name="Clum A."/>
            <person name="Dos Santos R.A."/>
            <person name="Damasio A.R."/>
            <person name="Diallinas G."/>
            <person name="Emri T."/>
            <person name="Fekete E."/>
            <person name="Flipphi M."/>
            <person name="Freyberg S."/>
            <person name="Gallo A."/>
            <person name="Gournas C."/>
            <person name="Habgood R."/>
            <person name="Hainaut M."/>
            <person name="Harispe M.L."/>
            <person name="Henrissat B."/>
            <person name="Hilden K.S."/>
            <person name="Hope R."/>
            <person name="Hossain A."/>
            <person name="Karabika E."/>
            <person name="Karaffa L."/>
            <person name="Karanyi Z."/>
            <person name="Krasevec N."/>
            <person name="Kuo A."/>
            <person name="Kusch H."/>
            <person name="LaButti K."/>
            <person name="Lagendijk E.L."/>
            <person name="Lapidus A."/>
            <person name="Levasseur A."/>
            <person name="Lindquist E."/>
            <person name="Lipzen A."/>
            <person name="Logrieco A.F."/>
            <person name="MacCabe A."/>
            <person name="Maekelae M.R."/>
            <person name="Malavazi I."/>
            <person name="Melin P."/>
            <person name="Meyer V."/>
            <person name="Mielnichuk N."/>
            <person name="Miskei M."/>
            <person name="Molnar A.P."/>
            <person name="Mule G."/>
            <person name="Ngan C.Y."/>
            <person name="Orejas M."/>
            <person name="Orosz E."/>
            <person name="Ouedraogo J.P."/>
            <person name="Overkamp K.M."/>
            <person name="Park H.-S."/>
            <person name="Perrone G."/>
            <person name="Piumi F."/>
            <person name="Punt P.J."/>
            <person name="Ram A.F."/>
            <person name="Ramon A."/>
            <person name="Rauscher S."/>
            <person name="Record E."/>
            <person name="Riano-Pachon D.M."/>
            <person name="Robert V."/>
            <person name="Roehrig J."/>
            <person name="Ruller R."/>
            <person name="Salamov A."/>
            <person name="Salih N.S."/>
            <person name="Samson R.A."/>
            <person name="Sandor E."/>
            <person name="Sanguinetti M."/>
            <person name="Schuetze T."/>
            <person name="Sepcic K."/>
            <person name="Shelest E."/>
            <person name="Sherlock G."/>
            <person name="Sophianopoulou V."/>
            <person name="Squina F.M."/>
            <person name="Sun H."/>
            <person name="Susca A."/>
            <person name="Todd R.B."/>
            <person name="Tsang A."/>
            <person name="Unkles S.E."/>
            <person name="van de Wiele N."/>
            <person name="van Rossen-Uffink D."/>
            <person name="Oliveira J.V."/>
            <person name="Vesth T.C."/>
            <person name="Visser J."/>
            <person name="Yu J.-H."/>
            <person name="Zhou M."/>
            <person name="Andersen M.R."/>
            <person name="Archer D.B."/>
            <person name="Baker S.E."/>
            <person name="Benoit I."/>
            <person name="Brakhage A.A."/>
            <person name="Braus G.H."/>
            <person name="Fischer R."/>
            <person name="Frisvad J.C."/>
            <person name="Goldman G.H."/>
            <person name="Houbraken J."/>
            <person name="Oakley B."/>
            <person name="Pocsi I."/>
            <person name="Scazzocchio C."/>
            <person name="Seiboth B."/>
            <person name="vanKuyk P.A."/>
            <person name="Wortman J."/>
            <person name="Dyer P.S."/>
            <person name="Grigoriev I.V."/>
        </authorList>
    </citation>
    <scope>NUCLEOTIDE SEQUENCE [LARGE SCALE GENOMIC DNA]</scope>
    <source>
        <strain evidence="3">CBS 506.65</strain>
    </source>
</reference>
<dbReference type="GO" id="GO:0003677">
    <property type="term" value="F:DNA binding"/>
    <property type="evidence" value="ECO:0007669"/>
    <property type="project" value="InterPro"/>
</dbReference>
<dbReference type="PANTHER" id="PTHR31350">
    <property type="entry name" value="SI:DKEY-261L7.2"/>
    <property type="match status" value="1"/>
</dbReference>
<name>A0A1L9S841_9EURO</name>
<dbReference type="AlphaFoldDB" id="A0A1L9S841"/>
<dbReference type="OrthoDB" id="28868at2759"/>
<dbReference type="Gene3D" id="2.30.30.390">
    <property type="entry name" value="Hemimethylated DNA-binding domain"/>
    <property type="match status" value="1"/>
</dbReference>
<accession>A0A1L9S841</accession>
<dbReference type="InterPro" id="IPR036623">
    <property type="entry name" value="Hemimethylated_DNA-bd_sf"/>
</dbReference>
<evidence type="ECO:0000313" key="2">
    <source>
        <dbReference type="EMBL" id="OJJ43329.1"/>
    </source>
</evidence>
<evidence type="ECO:0000259" key="1">
    <source>
        <dbReference type="PROSITE" id="PS50181"/>
    </source>
</evidence>
<sequence length="581" mass="67259">MIPPLQGLPDEILYIILCHCHPCSTVSLEQTARRFSTITREPLLWRFYCQSHFKFWDSRHDIDEKLNCPASSIDWKELFIARYHIDRETTQVLNSILANQTGRIRKFHTITSFGYDAKDTLLTHIHSESEEEDYLARRYYAQALLSCLHRSTAIPEWSRLRNGEDVSLEQALGAFDLFLPESGFDDLKQITSNLDDIVTQFQRAYPDVRYFTPRQKALSLALYLRISNLTGIDPGRDYHRLDHNFLGIALTDPGHNSLPLISAAIYCYVAQCVGLKAHPCGFPFHVHVILRPPPGIDMDGNLLDEGDIGDPMYMDPFRSDKETPASDLQRQLSFLGASSNEQSVFLQESLPSEIILRCGRNILNSIHHNSEAPDLHLATVDLVSAKYSALWASILLANEPRSIVLRDYLPWLMEVFATDFTCDLYLIEQYIVPLFQDMPEYEHILDSLHVMRTVDERSKQIHQRSEEHNNVNYRVGQVFRHRRYNYRAIIIGWDSECGADEQWMRQMGIDRLQAGRHQSFYHALVEDKTFRYVAEENIEIITPHVTDLPQLLVSAAGKYFKRWDQTTRTFISNIKDEYPDD</sequence>
<protein>
    <recommendedName>
        <fullName evidence="1">F-box domain-containing protein</fullName>
    </recommendedName>
</protein>
<dbReference type="SMART" id="SM00992">
    <property type="entry name" value="YccV-like"/>
    <property type="match status" value="1"/>
</dbReference>
<dbReference type="Gene3D" id="1.20.1280.50">
    <property type="match status" value="1"/>
</dbReference>
<feature type="domain" description="F-box" evidence="1">
    <location>
        <begin position="2"/>
        <end position="48"/>
    </location>
</feature>
<dbReference type="Pfam" id="PF12937">
    <property type="entry name" value="F-box-like"/>
    <property type="match status" value="1"/>
</dbReference>
<gene>
    <name evidence="2" type="ORF">ASPZODRAFT_917591</name>
</gene>
<dbReference type="InterPro" id="IPR036047">
    <property type="entry name" value="F-box-like_dom_sf"/>
</dbReference>
<organism evidence="2 3">
    <name type="scientific">Penicilliopsis zonata CBS 506.65</name>
    <dbReference type="NCBI Taxonomy" id="1073090"/>
    <lineage>
        <taxon>Eukaryota</taxon>
        <taxon>Fungi</taxon>
        <taxon>Dikarya</taxon>
        <taxon>Ascomycota</taxon>
        <taxon>Pezizomycotina</taxon>
        <taxon>Eurotiomycetes</taxon>
        <taxon>Eurotiomycetidae</taxon>
        <taxon>Eurotiales</taxon>
        <taxon>Aspergillaceae</taxon>
        <taxon>Penicilliopsis</taxon>
    </lineage>
</organism>
<dbReference type="Pfam" id="PF08755">
    <property type="entry name" value="YccV-like"/>
    <property type="match status" value="1"/>
</dbReference>
<dbReference type="InterPro" id="IPR032698">
    <property type="entry name" value="SirB1_N"/>
</dbReference>
<dbReference type="Pfam" id="PF13369">
    <property type="entry name" value="Transglut_core2"/>
    <property type="match status" value="1"/>
</dbReference>
<dbReference type="RefSeq" id="XP_022577839.1">
    <property type="nucleotide sequence ID" value="XM_022730429.1"/>
</dbReference>
<proteinExistence type="predicted"/>
<dbReference type="PANTHER" id="PTHR31350:SF27">
    <property type="entry name" value="HEMIMETHYLATED DNA-BINDING DOMAIN-CONTAINING PROTEIN"/>
    <property type="match status" value="1"/>
</dbReference>